<evidence type="ECO:0000313" key="2">
    <source>
        <dbReference type="Proteomes" id="UP001159363"/>
    </source>
</evidence>
<dbReference type="Proteomes" id="UP001159363">
    <property type="component" value="Chromosome 2"/>
</dbReference>
<organism evidence="1 2">
    <name type="scientific">Dryococelus australis</name>
    <dbReference type="NCBI Taxonomy" id="614101"/>
    <lineage>
        <taxon>Eukaryota</taxon>
        <taxon>Metazoa</taxon>
        <taxon>Ecdysozoa</taxon>
        <taxon>Arthropoda</taxon>
        <taxon>Hexapoda</taxon>
        <taxon>Insecta</taxon>
        <taxon>Pterygota</taxon>
        <taxon>Neoptera</taxon>
        <taxon>Polyneoptera</taxon>
        <taxon>Phasmatodea</taxon>
        <taxon>Verophasmatodea</taxon>
        <taxon>Anareolatae</taxon>
        <taxon>Phasmatidae</taxon>
        <taxon>Eurycanthinae</taxon>
        <taxon>Dryococelus</taxon>
    </lineage>
</organism>
<evidence type="ECO:0000313" key="1">
    <source>
        <dbReference type="EMBL" id="KAJ8894613.1"/>
    </source>
</evidence>
<gene>
    <name evidence="1" type="ORF">PR048_007277</name>
</gene>
<keyword evidence="2" id="KW-1185">Reference proteome</keyword>
<protein>
    <submittedName>
        <fullName evidence="1">Uncharacterized protein</fullName>
    </submittedName>
</protein>
<sequence>MKRQQRQVTNFFRRKCKCIENGDDSANPASTSNNNSKSDAASIRDHEYTSLCTKDTGAVLLTDSKSHIATADIIGTSCSPTVSVGLTFIVSGFPNWKKASEKFSYHDNSESHKGSGKKSSFSFQSKASFSWLFAQVSKEMDIAQKSLITVVLSNKFLARPGLALRGKQEK</sequence>
<name>A0ABQ9ID77_9NEOP</name>
<proteinExistence type="predicted"/>
<dbReference type="EMBL" id="JARBHB010000002">
    <property type="protein sequence ID" value="KAJ8894613.1"/>
    <property type="molecule type" value="Genomic_DNA"/>
</dbReference>
<feature type="non-terminal residue" evidence="1">
    <location>
        <position position="170"/>
    </location>
</feature>
<accession>A0ABQ9ID77</accession>
<comment type="caution">
    <text evidence="1">The sequence shown here is derived from an EMBL/GenBank/DDBJ whole genome shotgun (WGS) entry which is preliminary data.</text>
</comment>
<reference evidence="1 2" key="1">
    <citation type="submission" date="2023-02" db="EMBL/GenBank/DDBJ databases">
        <title>LHISI_Scaffold_Assembly.</title>
        <authorList>
            <person name="Stuart O.P."/>
            <person name="Cleave R."/>
            <person name="Magrath M.J.L."/>
            <person name="Mikheyev A.S."/>
        </authorList>
    </citation>
    <scope>NUCLEOTIDE SEQUENCE [LARGE SCALE GENOMIC DNA]</scope>
    <source>
        <strain evidence="1">Daus_M_001</strain>
        <tissue evidence="1">Leg muscle</tissue>
    </source>
</reference>